<evidence type="ECO:0000256" key="12">
    <source>
        <dbReference type="ARBA" id="ARBA00022984"/>
    </source>
</evidence>
<dbReference type="FunCoup" id="A0A259U2I0">
    <property type="interactions" value="282"/>
</dbReference>
<feature type="domain" description="Penicillin-binding protein transpeptidase" evidence="21">
    <location>
        <begin position="457"/>
        <end position="694"/>
    </location>
</feature>
<dbReference type="InterPro" id="IPR001460">
    <property type="entry name" value="PCN-bd_Tpept"/>
</dbReference>
<evidence type="ECO:0000256" key="14">
    <source>
        <dbReference type="ARBA" id="ARBA00023268"/>
    </source>
</evidence>
<dbReference type="InterPro" id="IPR036950">
    <property type="entry name" value="PBP_transglycosylase"/>
</dbReference>
<evidence type="ECO:0000256" key="17">
    <source>
        <dbReference type="ARBA" id="ARBA00049902"/>
    </source>
</evidence>
<evidence type="ECO:0000256" key="13">
    <source>
        <dbReference type="ARBA" id="ARBA00023136"/>
    </source>
</evidence>
<dbReference type="PANTHER" id="PTHR32282:SF11">
    <property type="entry name" value="PENICILLIN-BINDING PROTEIN 1B"/>
    <property type="match status" value="1"/>
</dbReference>
<keyword evidence="9" id="KW-0808">Transferase</keyword>
<keyword evidence="20" id="KW-0812">Transmembrane</keyword>
<name>A0A259U2I0_9BACT</name>
<feature type="transmembrane region" description="Helical" evidence="20">
    <location>
        <begin position="49"/>
        <end position="77"/>
    </location>
</feature>
<dbReference type="GO" id="GO:0006508">
    <property type="term" value="P:proteolysis"/>
    <property type="evidence" value="ECO:0007669"/>
    <property type="project" value="UniProtKB-KW"/>
</dbReference>
<evidence type="ECO:0000256" key="3">
    <source>
        <dbReference type="ARBA" id="ARBA00007090"/>
    </source>
</evidence>
<evidence type="ECO:0000256" key="7">
    <source>
        <dbReference type="ARBA" id="ARBA00022670"/>
    </source>
</evidence>
<evidence type="ECO:0000256" key="9">
    <source>
        <dbReference type="ARBA" id="ARBA00022679"/>
    </source>
</evidence>
<comment type="subcellular location">
    <subcellularLocation>
        <location evidence="1">Cell membrane</location>
    </subcellularLocation>
</comment>
<dbReference type="Gene3D" id="1.10.3810.10">
    <property type="entry name" value="Biosynthetic peptidoglycan transglycosylase-like"/>
    <property type="match status" value="1"/>
</dbReference>
<dbReference type="InterPro" id="IPR001264">
    <property type="entry name" value="Glyco_trans_51"/>
</dbReference>
<dbReference type="InterPro" id="IPR012338">
    <property type="entry name" value="Beta-lactam/transpept-like"/>
</dbReference>
<evidence type="ECO:0000256" key="5">
    <source>
        <dbReference type="ARBA" id="ARBA00022475"/>
    </source>
</evidence>
<dbReference type="InterPro" id="IPR023346">
    <property type="entry name" value="Lysozyme-like_dom_sf"/>
</dbReference>
<keyword evidence="18" id="KW-0175">Coiled coil</keyword>
<dbReference type="EMBL" id="MQWB01000001">
    <property type="protein sequence ID" value="OZC04263.1"/>
    <property type="molecule type" value="Genomic_DNA"/>
</dbReference>
<dbReference type="GO" id="GO:0008360">
    <property type="term" value="P:regulation of cell shape"/>
    <property type="evidence" value="ECO:0007669"/>
    <property type="project" value="UniProtKB-KW"/>
</dbReference>
<feature type="domain" description="Glycosyl transferase family 51" evidence="22">
    <location>
        <begin position="105"/>
        <end position="279"/>
    </location>
</feature>
<dbReference type="Proteomes" id="UP000216446">
    <property type="component" value="Unassembled WGS sequence"/>
</dbReference>
<evidence type="ECO:0000313" key="23">
    <source>
        <dbReference type="EMBL" id="OZC04263.1"/>
    </source>
</evidence>
<dbReference type="SUPFAM" id="SSF53955">
    <property type="entry name" value="Lysozyme-like"/>
    <property type="match status" value="1"/>
</dbReference>
<keyword evidence="20" id="KW-1133">Transmembrane helix</keyword>
<keyword evidence="11" id="KW-0133">Cell shape</keyword>
<comment type="caution">
    <text evidence="23">The sequence shown here is derived from an EMBL/GenBank/DDBJ whole genome shotgun (WGS) entry which is preliminary data.</text>
</comment>
<evidence type="ECO:0000256" key="18">
    <source>
        <dbReference type="SAM" id="Coils"/>
    </source>
</evidence>
<evidence type="ECO:0000256" key="11">
    <source>
        <dbReference type="ARBA" id="ARBA00022960"/>
    </source>
</evidence>
<keyword evidence="14" id="KW-0511">Multifunctional enzyme</keyword>
<reference evidence="23 24" key="1">
    <citation type="submission" date="2016-11" db="EMBL/GenBank/DDBJ databases">
        <title>Study of marine rhodopsin-containing bacteria.</title>
        <authorList>
            <person name="Yoshizawa S."/>
            <person name="Kumagai Y."/>
            <person name="Kogure K."/>
        </authorList>
    </citation>
    <scope>NUCLEOTIDE SEQUENCE [LARGE SCALE GENOMIC DNA]</scope>
    <source>
        <strain evidence="23 24">SG-29</strain>
    </source>
</reference>
<evidence type="ECO:0000256" key="1">
    <source>
        <dbReference type="ARBA" id="ARBA00004236"/>
    </source>
</evidence>
<evidence type="ECO:0000256" key="20">
    <source>
        <dbReference type="SAM" id="Phobius"/>
    </source>
</evidence>
<comment type="similarity">
    <text evidence="4">In the N-terminal section; belongs to the glycosyltransferase 51 family.</text>
</comment>
<comment type="similarity">
    <text evidence="3">In the C-terminal section; belongs to the transpeptidase family.</text>
</comment>
<evidence type="ECO:0000256" key="15">
    <source>
        <dbReference type="ARBA" id="ARBA00023316"/>
    </source>
</evidence>
<evidence type="ECO:0000256" key="10">
    <source>
        <dbReference type="ARBA" id="ARBA00022801"/>
    </source>
</evidence>
<comment type="catalytic activity">
    <reaction evidence="16">
        <text>Preferential cleavage: (Ac)2-L-Lys-D-Ala-|-D-Ala. Also transpeptidation of peptidyl-alanyl moieties that are N-acyl substituents of D-alanine.</text>
        <dbReference type="EC" id="3.4.16.4"/>
    </reaction>
</comment>
<keyword evidence="8" id="KW-0328">Glycosyltransferase</keyword>
<dbReference type="GO" id="GO:0030288">
    <property type="term" value="C:outer membrane-bounded periplasmic space"/>
    <property type="evidence" value="ECO:0007669"/>
    <property type="project" value="TreeGrafter"/>
</dbReference>
<dbReference type="AlphaFoldDB" id="A0A259U2I0"/>
<evidence type="ECO:0000256" key="4">
    <source>
        <dbReference type="ARBA" id="ARBA00007739"/>
    </source>
</evidence>
<dbReference type="SUPFAM" id="SSF56601">
    <property type="entry name" value="beta-lactamase/transpeptidase-like"/>
    <property type="match status" value="1"/>
</dbReference>
<dbReference type="InterPro" id="IPR050396">
    <property type="entry name" value="Glycosyltr_51/Transpeptidase"/>
</dbReference>
<feature type="compositionally biased region" description="Basic and acidic residues" evidence="19">
    <location>
        <begin position="773"/>
        <end position="796"/>
    </location>
</feature>
<gene>
    <name evidence="23" type="ORF">BSZ36_15495</name>
</gene>
<dbReference type="GO" id="GO:0009002">
    <property type="term" value="F:serine-type D-Ala-D-Ala carboxypeptidase activity"/>
    <property type="evidence" value="ECO:0007669"/>
    <property type="project" value="UniProtKB-EC"/>
</dbReference>
<proteinExistence type="inferred from homology"/>
<protein>
    <submittedName>
        <fullName evidence="23">Uncharacterized protein</fullName>
    </submittedName>
</protein>
<dbReference type="Pfam" id="PF00905">
    <property type="entry name" value="Transpeptidase"/>
    <property type="match status" value="1"/>
</dbReference>
<keyword evidence="10" id="KW-0378">Hydrolase</keyword>
<feature type="coiled-coil region" evidence="18">
    <location>
        <begin position="817"/>
        <end position="855"/>
    </location>
</feature>
<dbReference type="PANTHER" id="PTHR32282">
    <property type="entry name" value="BINDING PROTEIN TRANSPEPTIDASE, PUTATIVE-RELATED"/>
    <property type="match status" value="1"/>
</dbReference>
<evidence type="ECO:0000313" key="24">
    <source>
        <dbReference type="Proteomes" id="UP000216446"/>
    </source>
</evidence>
<keyword evidence="6" id="KW-0121">Carboxypeptidase</keyword>
<dbReference type="Gene3D" id="3.40.710.10">
    <property type="entry name" value="DD-peptidase/beta-lactamase superfamily"/>
    <property type="match status" value="2"/>
</dbReference>
<evidence type="ECO:0000256" key="6">
    <source>
        <dbReference type="ARBA" id="ARBA00022645"/>
    </source>
</evidence>
<evidence type="ECO:0000256" key="19">
    <source>
        <dbReference type="SAM" id="MobiDB-lite"/>
    </source>
</evidence>
<keyword evidence="7" id="KW-0645">Protease</keyword>
<dbReference type="GO" id="GO:0009252">
    <property type="term" value="P:peptidoglycan biosynthetic process"/>
    <property type="evidence" value="ECO:0007669"/>
    <property type="project" value="UniProtKB-KW"/>
</dbReference>
<dbReference type="GO" id="GO:0005886">
    <property type="term" value="C:plasma membrane"/>
    <property type="evidence" value="ECO:0007669"/>
    <property type="project" value="UniProtKB-SubCell"/>
</dbReference>
<keyword evidence="12" id="KW-0573">Peptidoglycan synthesis</keyword>
<keyword evidence="15" id="KW-0961">Cell wall biogenesis/degradation</keyword>
<sequence>MAGWARRTASGAARGLGRGAARAGGGFWRWSGTRWERVRDAEAQRSARLFNLAALLAGWGAALGGAVFTLVLLYALFLIPFTPRVATLEQALEIHPSVAISADGTELTEYARGGREWVELEDISPHVIDALLATEDRRFYSHGGIDLRRTAGAVVRTLSGDREGGSSITQQLAKNLFPQAIGNDASLKRKLKEAITAIKIERVYEKDQILEIYLNSVPFLYNAIGIERAARTYFSKGADDLTLVESATLVAMLKGTSYYNPRRNPERALRRRNLVLRLMVDDGRLEAPEAERLSQQPLALRFERQTIQASLAPHFTEHVRREMEAWADKNGYNLYGDGLRVYTTLDWRLQRAATESVRKFGDALQTVADVEWGRTSASRLGSTTSPYYRAASGVTAFGHYWESKTAVVDQFIRESAEFERETAGGATPEAAIASLRGDATFMANLKNAKTKLQVGFSAIDPHSGAIRVWVGSRGYREAPFDHVLRARRQPGSTFKPFVYARALEEGWDPDDTLRDDSVRIQIDRDELWEPTDPDAASGELVTLRDGLALSRNRISAQLGQRVGARDVARLARRAGVNRSKLEAVPSIALGTEEVSLLEMTSAYATFAAAGLYHRPLAITRIEDRDGNVLEDFAPEARQALKPEVAHTLVDMLRGVVDRGTGRQLRSEFGVRADVAGKTGTTQDGVDGWFMAIHPDLAMGAWVGFDDPRVTFRSAYWQQGGHNALRVVGDFSRTALRSGLLSARPRFPETPEPSSGGIRDWFDGIFGGDEEPAPEARRQERPRRPARPDRAPERSSPEADAVADAVEEALRDIDPEARRAIDDAARQLEREADRLARDAERAAREIEREGARALREAARDIFR</sequence>
<feature type="region of interest" description="Disordered" evidence="19">
    <location>
        <begin position="742"/>
        <end position="803"/>
    </location>
</feature>
<evidence type="ECO:0000259" key="21">
    <source>
        <dbReference type="Pfam" id="PF00905"/>
    </source>
</evidence>
<dbReference type="GO" id="GO:0008955">
    <property type="term" value="F:peptidoglycan glycosyltransferase activity"/>
    <property type="evidence" value="ECO:0007669"/>
    <property type="project" value="UniProtKB-EC"/>
</dbReference>
<evidence type="ECO:0000256" key="8">
    <source>
        <dbReference type="ARBA" id="ARBA00022676"/>
    </source>
</evidence>
<accession>A0A259U2I0</accession>
<dbReference type="InParanoid" id="A0A259U2I0"/>
<evidence type="ECO:0000256" key="2">
    <source>
        <dbReference type="ARBA" id="ARBA00004752"/>
    </source>
</evidence>
<keyword evidence="24" id="KW-1185">Reference proteome</keyword>
<organism evidence="23 24">
    <name type="scientific">Rubricoccus marinus</name>
    <dbReference type="NCBI Taxonomy" id="716817"/>
    <lineage>
        <taxon>Bacteria</taxon>
        <taxon>Pseudomonadati</taxon>
        <taxon>Rhodothermota</taxon>
        <taxon>Rhodothermia</taxon>
        <taxon>Rhodothermales</taxon>
        <taxon>Rubricoccaceae</taxon>
        <taxon>Rubricoccus</taxon>
    </lineage>
</organism>
<keyword evidence="5" id="KW-1003">Cell membrane</keyword>
<dbReference type="Pfam" id="PF00912">
    <property type="entry name" value="Transgly"/>
    <property type="match status" value="1"/>
</dbReference>
<evidence type="ECO:0000259" key="22">
    <source>
        <dbReference type="Pfam" id="PF00912"/>
    </source>
</evidence>
<dbReference type="GO" id="GO:0071555">
    <property type="term" value="P:cell wall organization"/>
    <property type="evidence" value="ECO:0007669"/>
    <property type="project" value="UniProtKB-KW"/>
</dbReference>
<comment type="pathway">
    <text evidence="2">Cell wall biogenesis; peptidoglycan biosynthesis.</text>
</comment>
<dbReference type="GO" id="GO:0008658">
    <property type="term" value="F:penicillin binding"/>
    <property type="evidence" value="ECO:0007669"/>
    <property type="project" value="InterPro"/>
</dbReference>
<evidence type="ECO:0000256" key="16">
    <source>
        <dbReference type="ARBA" id="ARBA00034000"/>
    </source>
</evidence>
<keyword evidence="13 20" id="KW-0472">Membrane</keyword>
<comment type="catalytic activity">
    <reaction evidence="17">
        <text>[GlcNAc-(1-&gt;4)-Mur2Ac(oyl-L-Ala-gamma-D-Glu-L-Lys-D-Ala-D-Ala)](n)-di-trans,octa-cis-undecaprenyl diphosphate + beta-D-GlcNAc-(1-&gt;4)-Mur2Ac(oyl-L-Ala-gamma-D-Glu-L-Lys-D-Ala-D-Ala)-di-trans,octa-cis-undecaprenyl diphosphate = [GlcNAc-(1-&gt;4)-Mur2Ac(oyl-L-Ala-gamma-D-Glu-L-Lys-D-Ala-D-Ala)](n+1)-di-trans,octa-cis-undecaprenyl diphosphate + di-trans,octa-cis-undecaprenyl diphosphate + H(+)</text>
        <dbReference type="Rhea" id="RHEA:23708"/>
        <dbReference type="Rhea" id="RHEA-COMP:9602"/>
        <dbReference type="Rhea" id="RHEA-COMP:9603"/>
        <dbReference type="ChEBI" id="CHEBI:15378"/>
        <dbReference type="ChEBI" id="CHEBI:58405"/>
        <dbReference type="ChEBI" id="CHEBI:60033"/>
        <dbReference type="ChEBI" id="CHEBI:78435"/>
        <dbReference type="EC" id="2.4.99.28"/>
    </reaction>
</comment>